<keyword evidence="1" id="KW-0560">Oxidoreductase</keyword>
<keyword evidence="2" id="KW-1185">Reference proteome</keyword>
<comment type="caution">
    <text evidence="1">The sequence shown here is derived from an EMBL/GenBank/DDBJ whole genome shotgun (WGS) entry which is preliminary data.</text>
</comment>
<dbReference type="InterPro" id="IPR001539">
    <property type="entry name" value="Peptidase_U32"/>
</dbReference>
<accession>A0ABT9XGV6</accession>
<sequence>MFDESRAALTKIGLPASDDAAWQASAKRFADGAQVRVEIPSCEGPEVLRAVLEEAERLDVRLHRISQGSGIMLMTDSEIREMAKLGAEAGIEISLFIGPRAGWHLSALAKSETGGIAKSRAMGMEQIVQSVEEVKRAHGLGIRSVLVSDEGLLWVLGELRKRGDLPADMKYKVSVMAGVTNPATAAVLERFGANTLNVATDLTLAQLAAVRSVTNVPLDIYVEVPDDVGGFVRYYEIPELIRLASPVYIKFGVRNAPNIYPSGEHLKDLAVKLGRERVRRARIGLELLDRYFPEARMSVPGQRADDLAVPVV</sequence>
<keyword evidence="1" id="KW-0223">Dioxygenase</keyword>
<organism evidence="1 2">
    <name type="scientific">Alicyclobacillus cycloheptanicus</name>
    <dbReference type="NCBI Taxonomy" id="1457"/>
    <lineage>
        <taxon>Bacteria</taxon>
        <taxon>Bacillati</taxon>
        <taxon>Bacillota</taxon>
        <taxon>Bacilli</taxon>
        <taxon>Bacillales</taxon>
        <taxon>Alicyclobacillaceae</taxon>
        <taxon>Alicyclobacillus</taxon>
    </lineage>
</organism>
<gene>
    <name evidence="1" type="ORF">J2S03_001355</name>
</gene>
<dbReference type="GO" id="GO:0051213">
    <property type="term" value="F:dioxygenase activity"/>
    <property type="evidence" value="ECO:0007669"/>
    <property type="project" value="UniProtKB-KW"/>
</dbReference>
<reference evidence="1 2" key="1">
    <citation type="submission" date="2023-07" db="EMBL/GenBank/DDBJ databases">
        <title>Genomic Encyclopedia of Type Strains, Phase IV (KMG-IV): sequencing the most valuable type-strain genomes for metagenomic binning, comparative biology and taxonomic classification.</title>
        <authorList>
            <person name="Goeker M."/>
        </authorList>
    </citation>
    <scope>NUCLEOTIDE SEQUENCE [LARGE SCALE GENOMIC DNA]</scope>
    <source>
        <strain evidence="1 2">DSM 4006</strain>
    </source>
</reference>
<dbReference type="Proteomes" id="UP001232973">
    <property type="component" value="Unassembled WGS sequence"/>
</dbReference>
<dbReference type="EMBL" id="JAUSTP010000008">
    <property type="protein sequence ID" value="MDQ0189523.1"/>
    <property type="molecule type" value="Genomic_DNA"/>
</dbReference>
<dbReference type="RefSeq" id="WP_274456328.1">
    <property type="nucleotide sequence ID" value="NZ_CP067097.1"/>
</dbReference>
<dbReference type="Pfam" id="PF01136">
    <property type="entry name" value="Peptidase_U32"/>
    <property type="match status" value="1"/>
</dbReference>
<evidence type="ECO:0000313" key="1">
    <source>
        <dbReference type="EMBL" id="MDQ0189523.1"/>
    </source>
</evidence>
<protein>
    <submittedName>
        <fullName evidence="1">NAD(P)H-dependent flavin oxidoreductase YrpB (Nitropropane dioxygenase family)</fullName>
    </submittedName>
</protein>
<evidence type="ECO:0000313" key="2">
    <source>
        <dbReference type="Proteomes" id="UP001232973"/>
    </source>
</evidence>
<proteinExistence type="predicted"/>
<name>A0ABT9XGV6_9BACL</name>